<evidence type="ECO:0000313" key="3">
    <source>
        <dbReference type="Proteomes" id="UP001143328"/>
    </source>
</evidence>
<evidence type="ECO:0000313" key="2">
    <source>
        <dbReference type="EMBL" id="GLK90294.1"/>
    </source>
</evidence>
<reference evidence="2" key="1">
    <citation type="journal article" date="2014" name="Int. J. Syst. Evol. Microbiol.">
        <title>Complete genome sequence of Corynebacterium casei LMG S-19264T (=DSM 44701T), isolated from a smear-ripened cheese.</title>
        <authorList>
            <consortium name="US DOE Joint Genome Institute (JGI-PGF)"/>
            <person name="Walter F."/>
            <person name="Albersmeier A."/>
            <person name="Kalinowski J."/>
            <person name="Ruckert C."/>
        </authorList>
    </citation>
    <scope>NUCLEOTIDE SEQUENCE</scope>
    <source>
        <strain evidence="2">VKM B-2935</strain>
    </source>
</reference>
<accession>A0A9W6NG15</accession>
<sequence>MTNPGYLQRLLAVAGGILLIRKGMAVKGVIGAADIVLGSVAIYRGLGRASHELPPAYQLKHLPEVAQRVPRKPVRRGYQPQVFVPDELGPDLPVKTPFQQPLS</sequence>
<keyword evidence="3" id="KW-1185">Reference proteome</keyword>
<protein>
    <recommendedName>
        <fullName evidence="4">DUF2892 domain-containing protein</fullName>
    </recommendedName>
</protein>
<name>A0A9W6NG15_9PSED</name>
<dbReference type="AlphaFoldDB" id="A0A9W6NG15"/>
<dbReference type="RefSeq" id="WP_271196488.1">
    <property type="nucleotide sequence ID" value="NZ_BSFN01000010.1"/>
</dbReference>
<reference evidence="2" key="2">
    <citation type="submission" date="2023-01" db="EMBL/GenBank/DDBJ databases">
        <authorList>
            <person name="Sun Q."/>
            <person name="Evtushenko L."/>
        </authorList>
    </citation>
    <scope>NUCLEOTIDE SEQUENCE</scope>
    <source>
        <strain evidence="2">VKM B-2935</strain>
    </source>
</reference>
<evidence type="ECO:0008006" key="4">
    <source>
        <dbReference type="Google" id="ProtNLM"/>
    </source>
</evidence>
<dbReference type="EMBL" id="BSFN01000010">
    <property type="protein sequence ID" value="GLK90294.1"/>
    <property type="molecule type" value="Genomic_DNA"/>
</dbReference>
<gene>
    <name evidence="2" type="ORF">GCM10017655_33570</name>
</gene>
<evidence type="ECO:0000256" key="1">
    <source>
        <dbReference type="SAM" id="MobiDB-lite"/>
    </source>
</evidence>
<organism evidence="2 3">
    <name type="scientific">Pseudomonas turukhanskensis</name>
    <dbReference type="NCBI Taxonomy" id="1806536"/>
    <lineage>
        <taxon>Bacteria</taxon>
        <taxon>Pseudomonadati</taxon>
        <taxon>Pseudomonadota</taxon>
        <taxon>Gammaproteobacteria</taxon>
        <taxon>Pseudomonadales</taxon>
        <taxon>Pseudomonadaceae</taxon>
        <taxon>Pseudomonas</taxon>
    </lineage>
</organism>
<comment type="caution">
    <text evidence="2">The sequence shown here is derived from an EMBL/GenBank/DDBJ whole genome shotgun (WGS) entry which is preliminary data.</text>
</comment>
<feature type="region of interest" description="Disordered" evidence="1">
    <location>
        <begin position="83"/>
        <end position="103"/>
    </location>
</feature>
<proteinExistence type="predicted"/>
<dbReference type="Proteomes" id="UP001143328">
    <property type="component" value="Unassembled WGS sequence"/>
</dbReference>